<evidence type="ECO:0000256" key="1">
    <source>
        <dbReference type="SAM" id="MobiDB-lite"/>
    </source>
</evidence>
<comment type="caution">
    <text evidence="2">The sequence shown here is derived from an EMBL/GenBank/DDBJ whole genome shotgun (WGS) entry which is preliminary data.</text>
</comment>
<organism evidence="2 3">
    <name type="scientific">Azorhizobium oxalatiphilum</name>
    <dbReference type="NCBI Taxonomy" id="980631"/>
    <lineage>
        <taxon>Bacteria</taxon>
        <taxon>Pseudomonadati</taxon>
        <taxon>Pseudomonadota</taxon>
        <taxon>Alphaproteobacteria</taxon>
        <taxon>Hyphomicrobiales</taxon>
        <taxon>Xanthobacteraceae</taxon>
        <taxon>Azorhizobium</taxon>
    </lineage>
</organism>
<evidence type="ECO:0000313" key="2">
    <source>
        <dbReference type="EMBL" id="GGF65893.1"/>
    </source>
</evidence>
<name>A0A917C386_9HYPH</name>
<dbReference type="AlphaFoldDB" id="A0A917C386"/>
<dbReference type="RefSeq" id="WP_188579320.1">
    <property type="nucleotide sequence ID" value="NZ_BMCT01000003.1"/>
</dbReference>
<sequence length="61" mass="6586">MPSRPPLRDGLRPLPSDPETPARDTADDAVPPFCLCRKAGPEEACPSDTAVCEDVPLMFFS</sequence>
<accession>A0A917C386</accession>
<keyword evidence="3" id="KW-1185">Reference proteome</keyword>
<feature type="region of interest" description="Disordered" evidence="1">
    <location>
        <begin position="1"/>
        <end position="29"/>
    </location>
</feature>
<dbReference type="EMBL" id="BMCT01000003">
    <property type="protein sequence ID" value="GGF65893.1"/>
    <property type="molecule type" value="Genomic_DNA"/>
</dbReference>
<feature type="compositionally biased region" description="Basic and acidic residues" evidence="1">
    <location>
        <begin position="1"/>
        <end position="11"/>
    </location>
</feature>
<proteinExistence type="predicted"/>
<reference evidence="2" key="2">
    <citation type="submission" date="2020-09" db="EMBL/GenBank/DDBJ databases">
        <authorList>
            <person name="Sun Q."/>
            <person name="Sedlacek I."/>
        </authorList>
    </citation>
    <scope>NUCLEOTIDE SEQUENCE</scope>
    <source>
        <strain evidence="2">CCM 7897</strain>
    </source>
</reference>
<reference evidence="2" key="1">
    <citation type="journal article" date="2014" name="Int. J. Syst. Evol. Microbiol.">
        <title>Complete genome sequence of Corynebacterium casei LMG S-19264T (=DSM 44701T), isolated from a smear-ripened cheese.</title>
        <authorList>
            <consortium name="US DOE Joint Genome Institute (JGI-PGF)"/>
            <person name="Walter F."/>
            <person name="Albersmeier A."/>
            <person name="Kalinowski J."/>
            <person name="Ruckert C."/>
        </authorList>
    </citation>
    <scope>NUCLEOTIDE SEQUENCE</scope>
    <source>
        <strain evidence="2">CCM 7897</strain>
    </source>
</reference>
<protein>
    <submittedName>
        <fullName evidence="2">Uncharacterized protein</fullName>
    </submittedName>
</protein>
<evidence type="ECO:0000313" key="3">
    <source>
        <dbReference type="Proteomes" id="UP000606044"/>
    </source>
</evidence>
<dbReference type="Proteomes" id="UP000606044">
    <property type="component" value="Unassembled WGS sequence"/>
</dbReference>
<gene>
    <name evidence="2" type="ORF">GCM10007301_26980</name>
</gene>